<comment type="caution">
    <text evidence="1">The sequence shown here is derived from an EMBL/GenBank/DDBJ whole genome shotgun (WGS) entry which is preliminary data.</text>
</comment>
<evidence type="ECO:0000313" key="2">
    <source>
        <dbReference type="Proteomes" id="UP001163046"/>
    </source>
</evidence>
<sequence>MEDQQQKEELNNDLKEENIMLQKKLNGDTTFSTLVQQFHKALVQHYSKGGKHLYDPDEMEKFCYVNAPGLFEDIFIAIYNEEKDTHPTRGPIYREYE</sequence>
<reference evidence="1" key="1">
    <citation type="submission" date="2023-01" db="EMBL/GenBank/DDBJ databases">
        <title>Genome assembly of the deep-sea coral Lophelia pertusa.</title>
        <authorList>
            <person name="Herrera S."/>
            <person name="Cordes E."/>
        </authorList>
    </citation>
    <scope>NUCLEOTIDE SEQUENCE</scope>
    <source>
        <strain evidence="1">USNM1676648</strain>
        <tissue evidence="1">Polyp</tissue>
    </source>
</reference>
<evidence type="ECO:0000313" key="1">
    <source>
        <dbReference type="EMBL" id="KAJ7393746.1"/>
    </source>
</evidence>
<dbReference type="EMBL" id="MU825397">
    <property type="protein sequence ID" value="KAJ7393746.1"/>
    <property type="molecule type" value="Genomic_DNA"/>
</dbReference>
<accession>A0A9X0DBN5</accession>
<dbReference type="OrthoDB" id="10407711at2759"/>
<dbReference type="Proteomes" id="UP001163046">
    <property type="component" value="Unassembled WGS sequence"/>
</dbReference>
<gene>
    <name evidence="1" type="ORF">OS493_003405</name>
</gene>
<protein>
    <submittedName>
        <fullName evidence="1">Uncharacterized protein</fullName>
    </submittedName>
</protein>
<dbReference type="AlphaFoldDB" id="A0A9X0DBN5"/>
<proteinExistence type="predicted"/>
<name>A0A9X0DBN5_9CNID</name>
<keyword evidence="2" id="KW-1185">Reference proteome</keyword>
<organism evidence="1 2">
    <name type="scientific">Desmophyllum pertusum</name>
    <dbReference type="NCBI Taxonomy" id="174260"/>
    <lineage>
        <taxon>Eukaryota</taxon>
        <taxon>Metazoa</taxon>
        <taxon>Cnidaria</taxon>
        <taxon>Anthozoa</taxon>
        <taxon>Hexacorallia</taxon>
        <taxon>Scleractinia</taxon>
        <taxon>Caryophylliina</taxon>
        <taxon>Caryophylliidae</taxon>
        <taxon>Desmophyllum</taxon>
    </lineage>
</organism>